<protein>
    <submittedName>
        <fullName evidence="2">Uncharacterized protein</fullName>
    </submittedName>
</protein>
<organism evidence="2 3">
    <name type="scientific">Ampelomyces quisqualis</name>
    <name type="common">Powdery mildew agent</name>
    <dbReference type="NCBI Taxonomy" id="50730"/>
    <lineage>
        <taxon>Eukaryota</taxon>
        <taxon>Fungi</taxon>
        <taxon>Dikarya</taxon>
        <taxon>Ascomycota</taxon>
        <taxon>Pezizomycotina</taxon>
        <taxon>Dothideomycetes</taxon>
        <taxon>Pleosporomycetidae</taxon>
        <taxon>Pleosporales</taxon>
        <taxon>Pleosporineae</taxon>
        <taxon>Phaeosphaeriaceae</taxon>
        <taxon>Ampelomyces</taxon>
    </lineage>
</organism>
<feature type="region of interest" description="Disordered" evidence="1">
    <location>
        <begin position="14"/>
        <end position="52"/>
    </location>
</feature>
<name>A0A6A5QID8_AMPQU</name>
<dbReference type="AlphaFoldDB" id="A0A6A5QID8"/>
<evidence type="ECO:0000313" key="3">
    <source>
        <dbReference type="Proteomes" id="UP000800096"/>
    </source>
</evidence>
<sequence>MRSIACTHGLPVAHERPRQQAEIEDTTRGNAELLAAHHELQPPKSKSSSHVSRFNDQLTNVLHSFQFPHYHLHLSAHVHTAGGSELWYKVVREGLDRKRTPGMVWAQPNPGVESPSPQTY</sequence>
<evidence type="ECO:0000313" key="2">
    <source>
        <dbReference type="EMBL" id="KAF1914610.1"/>
    </source>
</evidence>
<proteinExistence type="predicted"/>
<dbReference type="EMBL" id="ML979137">
    <property type="protein sequence ID" value="KAF1914610.1"/>
    <property type="molecule type" value="Genomic_DNA"/>
</dbReference>
<feature type="region of interest" description="Disordered" evidence="1">
    <location>
        <begin position="101"/>
        <end position="120"/>
    </location>
</feature>
<reference evidence="2" key="1">
    <citation type="journal article" date="2020" name="Stud. Mycol.">
        <title>101 Dothideomycetes genomes: a test case for predicting lifestyles and emergence of pathogens.</title>
        <authorList>
            <person name="Haridas S."/>
            <person name="Albert R."/>
            <person name="Binder M."/>
            <person name="Bloem J."/>
            <person name="Labutti K."/>
            <person name="Salamov A."/>
            <person name="Andreopoulos B."/>
            <person name="Baker S."/>
            <person name="Barry K."/>
            <person name="Bills G."/>
            <person name="Bluhm B."/>
            <person name="Cannon C."/>
            <person name="Castanera R."/>
            <person name="Culley D."/>
            <person name="Daum C."/>
            <person name="Ezra D."/>
            <person name="Gonzalez J."/>
            <person name="Henrissat B."/>
            <person name="Kuo A."/>
            <person name="Liang C."/>
            <person name="Lipzen A."/>
            <person name="Lutzoni F."/>
            <person name="Magnuson J."/>
            <person name="Mondo S."/>
            <person name="Nolan M."/>
            <person name="Ohm R."/>
            <person name="Pangilinan J."/>
            <person name="Park H.-J."/>
            <person name="Ramirez L."/>
            <person name="Alfaro M."/>
            <person name="Sun H."/>
            <person name="Tritt A."/>
            <person name="Yoshinaga Y."/>
            <person name="Zwiers L.-H."/>
            <person name="Turgeon B."/>
            <person name="Goodwin S."/>
            <person name="Spatafora J."/>
            <person name="Crous P."/>
            <person name="Grigoriev I."/>
        </authorList>
    </citation>
    <scope>NUCLEOTIDE SEQUENCE</scope>
    <source>
        <strain evidence="2">HMLAC05119</strain>
    </source>
</reference>
<dbReference type="Proteomes" id="UP000800096">
    <property type="component" value="Unassembled WGS sequence"/>
</dbReference>
<accession>A0A6A5QID8</accession>
<feature type="compositionally biased region" description="Basic and acidic residues" evidence="1">
    <location>
        <begin position="14"/>
        <end position="27"/>
    </location>
</feature>
<gene>
    <name evidence="2" type="ORF">BDU57DRAFT_298995</name>
</gene>
<evidence type="ECO:0000256" key="1">
    <source>
        <dbReference type="SAM" id="MobiDB-lite"/>
    </source>
</evidence>
<keyword evidence="3" id="KW-1185">Reference proteome</keyword>